<dbReference type="SUPFAM" id="SSF52402">
    <property type="entry name" value="Adenine nucleotide alpha hydrolases-like"/>
    <property type="match status" value="1"/>
</dbReference>
<proteinExistence type="predicted"/>
<dbReference type="Gene3D" id="3.40.50.620">
    <property type="entry name" value="HUPs"/>
    <property type="match status" value="1"/>
</dbReference>
<dbReference type="AlphaFoldDB" id="A0A381VJJ8"/>
<dbReference type="InterPro" id="IPR014729">
    <property type="entry name" value="Rossmann-like_a/b/a_fold"/>
</dbReference>
<organism evidence="1">
    <name type="scientific">marine metagenome</name>
    <dbReference type="NCBI Taxonomy" id="408172"/>
    <lineage>
        <taxon>unclassified sequences</taxon>
        <taxon>metagenomes</taxon>
        <taxon>ecological metagenomes</taxon>
    </lineage>
</organism>
<protein>
    <recommendedName>
        <fullName evidence="2">Phosphoadenosine phosphosulphate reductase domain-containing protein</fullName>
    </recommendedName>
</protein>
<accession>A0A381VJJ8</accession>
<gene>
    <name evidence="1" type="ORF">METZ01_LOCUS93208</name>
</gene>
<evidence type="ECO:0000313" key="1">
    <source>
        <dbReference type="EMBL" id="SVA40354.1"/>
    </source>
</evidence>
<evidence type="ECO:0008006" key="2">
    <source>
        <dbReference type="Google" id="ProtNLM"/>
    </source>
</evidence>
<sequence>MPMNKRVKKLYENSTYKNIIHNVADVYFPLDPKWKNIGISLSGGCDSALLAYVICDIIKQKKLYTKIHIIYNVRLWKTRPWQQYIFKQVLSWFKEMFKDLWFVEHTNFIAPDLEWGSKGPNIIDEYGKLKSGNQIELRSHAEYIGHKYELDAWYCGLTKNPETEFDERLLDRDSTLTNDTIENLHRLIKPHMNGVACHPFTFVQKDWIVSQYKRLGIMNLFNLTRSCEGDKETYPEIFKDLDYKTYVPGKDVPVCGKCFWCKERQWGIDNSD</sequence>
<reference evidence="1" key="1">
    <citation type="submission" date="2018-05" db="EMBL/GenBank/DDBJ databases">
        <authorList>
            <person name="Lanie J.A."/>
            <person name="Ng W.-L."/>
            <person name="Kazmierczak K.M."/>
            <person name="Andrzejewski T.M."/>
            <person name="Davidsen T.M."/>
            <person name="Wayne K.J."/>
            <person name="Tettelin H."/>
            <person name="Glass J.I."/>
            <person name="Rusch D."/>
            <person name="Podicherti R."/>
            <person name="Tsui H.-C.T."/>
            <person name="Winkler M.E."/>
        </authorList>
    </citation>
    <scope>NUCLEOTIDE SEQUENCE</scope>
</reference>
<name>A0A381VJJ8_9ZZZZ</name>
<dbReference type="EMBL" id="UINC01008980">
    <property type="protein sequence ID" value="SVA40354.1"/>
    <property type="molecule type" value="Genomic_DNA"/>
</dbReference>